<evidence type="ECO:0000256" key="1">
    <source>
        <dbReference type="SAM" id="MobiDB-lite"/>
    </source>
</evidence>
<protein>
    <submittedName>
        <fullName evidence="2">Uncharacterized protein</fullName>
    </submittedName>
</protein>
<dbReference type="AlphaFoldDB" id="A0A6A6UYM9"/>
<keyword evidence="3" id="KW-1185">Reference proteome</keyword>
<name>A0A6A6UYM9_9PLEO</name>
<sequence>MSTSGPRYHIPFPRNFLSLNTPLKKTTTPPTTSAALPVVDAEAHTFLSNRPSGRTNSMSSDTSSGSIISTPSSPAAQAVTTPVLEQKVAFLPLNSKYAAPPTQAKIMFPGGFLSNRH</sequence>
<evidence type="ECO:0000313" key="2">
    <source>
        <dbReference type="EMBL" id="KAF2742107.1"/>
    </source>
</evidence>
<proteinExistence type="predicted"/>
<feature type="compositionally biased region" description="Low complexity" evidence="1">
    <location>
        <begin position="52"/>
        <end position="74"/>
    </location>
</feature>
<gene>
    <name evidence="2" type="ORF">M011DRAFT_462720</name>
</gene>
<dbReference type="Proteomes" id="UP000799440">
    <property type="component" value="Unassembled WGS sequence"/>
</dbReference>
<dbReference type="OrthoDB" id="3797248at2759"/>
<dbReference type="EMBL" id="MU006615">
    <property type="protein sequence ID" value="KAF2742107.1"/>
    <property type="molecule type" value="Genomic_DNA"/>
</dbReference>
<feature type="region of interest" description="Disordered" evidence="1">
    <location>
        <begin position="45"/>
        <end position="79"/>
    </location>
</feature>
<organism evidence="2 3">
    <name type="scientific">Sporormia fimetaria CBS 119925</name>
    <dbReference type="NCBI Taxonomy" id="1340428"/>
    <lineage>
        <taxon>Eukaryota</taxon>
        <taxon>Fungi</taxon>
        <taxon>Dikarya</taxon>
        <taxon>Ascomycota</taxon>
        <taxon>Pezizomycotina</taxon>
        <taxon>Dothideomycetes</taxon>
        <taxon>Pleosporomycetidae</taxon>
        <taxon>Pleosporales</taxon>
        <taxon>Sporormiaceae</taxon>
        <taxon>Sporormia</taxon>
    </lineage>
</organism>
<accession>A0A6A6UYM9</accession>
<evidence type="ECO:0000313" key="3">
    <source>
        <dbReference type="Proteomes" id="UP000799440"/>
    </source>
</evidence>
<reference evidence="2" key="1">
    <citation type="journal article" date="2020" name="Stud. Mycol.">
        <title>101 Dothideomycetes genomes: a test case for predicting lifestyles and emergence of pathogens.</title>
        <authorList>
            <person name="Haridas S."/>
            <person name="Albert R."/>
            <person name="Binder M."/>
            <person name="Bloem J."/>
            <person name="Labutti K."/>
            <person name="Salamov A."/>
            <person name="Andreopoulos B."/>
            <person name="Baker S."/>
            <person name="Barry K."/>
            <person name="Bills G."/>
            <person name="Bluhm B."/>
            <person name="Cannon C."/>
            <person name="Castanera R."/>
            <person name="Culley D."/>
            <person name="Daum C."/>
            <person name="Ezra D."/>
            <person name="Gonzalez J."/>
            <person name="Henrissat B."/>
            <person name="Kuo A."/>
            <person name="Liang C."/>
            <person name="Lipzen A."/>
            <person name="Lutzoni F."/>
            <person name="Magnuson J."/>
            <person name="Mondo S."/>
            <person name="Nolan M."/>
            <person name="Ohm R."/>
            <person name="Pangilinan J."/>
            <person name="Park H.-J."/>
            <person name="Ramirez L."/>
            <person name="Alfaro M."/>
            <person name="Sun H."/>
            <person name="Tritt A."/>
            <person name="Yoshinaga Y."/>
            <person name="Zwiers L.-H."/>
            <person name="Turgeon B."/>
            <person name="Goodwin S."/>
            <person name="Spatafora J."/>
            <person name="Crous P."/>
            <person name="Grigoriev I."/>
        </authorList>
    </citation>
    <scope>NUCLEOTIDE SEQUENCE</scope>
    <source>
        <strain evidence="2">CBS 119925</strain>
    </source>
</reference>